<accession>A0A914XSV1</accession>
<evidence type="ECO:0000313" key="2">
    <source>
        <dbReference type="WBParaSite" id="PSAMB.scaffold9425size4998.g32444.t1"/>
    </source>
</evidence>
<dbReference type="AlphaFoldDB" id="A0A914XSV1"/>
<sequence>MSQNPHAPLPLGMEDKLGSLRAYFEKNWILNQYGLAFWNYQGMGGPRTTNHAESWHNSLKDKFDGMKINLGAWLSNFQTIHHHKSKWTRQLVKGLAQPHQRRLTYLQNDACIAAANAEISNYLQALALKRVNRSTAAH</sequence>
<protein>
    <submittedName>
        <fullName evidence="2">Uncharacterized protein</fullName>
    </submittedName>
</protein>
<proteinExistence type="predicted"/>
<dbReference type="WBParaSite" id="PSAMB.scaffold9425size4998.g32444.t1">
    <property type="protein sequence ID" value="PSAMB.scaffold9425size4998.g32444.t1"/>
    <property type="gene ID" value="PSAMB.scaffold9425size4998.g32444"/>
</dbReference>
<name>A0A914XSV1_9BILA</name>
<keyword evidence="1" id="KW-1185">Reference proteome</keyword>
<organism evidence="1 2">
    <name type="scientific">Plectus sambesii</name>
    <dbReference type="NCBI Taxonomy" id="2011161"/>
    <lineage>
        <taxon>Eukaryota</taxon>
        <taxon>Metazoa</taxon>
        <taxon>Ecdysozoa</taxon>
        <taxon>Nematoda</taxon>
        <taxon>Chromadorea</taxon>
        <taxon>Plectida</taxon>
        <taxon>Plectina</taxon>
        <taxon>Plectoidea</taxon>
        <taxon>Plectidae</taxon>
        <taxon>Plectus</taxon>
    </lineage>
</organism>
<reference evidence="2" key="1">
    <citation type="submission" date="2022-11" db="UniProtKB">
        <authorList>
            <consortium name="WormBaseParasite"/>
        </authorList>
    </citation>
    <scope>IDENTIFICATION</scope>
</reference>
<dbReference type="Proteomes" id="UP000887566">
    <property type="component" value="Unplaced"/>
</dbReference>
<evidence type="ECO:0000313" key="1">
    <source>
        <dbReference type="Proteomes" id="UP000887566"/>
    </source>
</evidence>